<keyword evidence="2" id="KW-0964">Secreted</keyword>
<dbReference type="PROSITE" id="PS00135">
    <property type="entry name" value="TRYPSIN_SER"/>
    <property type="match status" value="1"/>
</dbReference>
<dbReference type="OMA" id="ETCRCGG"/>
<dbReference type="VEuPathDB" id="VectorBase:ASTE009036"/>
<dbReference type="Pfam" id="PF00089">
    <property type="entry name" value="Trypsin"/>
    <property type="match status" value="2"/>
</dbReference>
<evidence type="ECO:0000256" key="4">
    <source>
        <dbReference type="ARBA" id="ARBA00022670"/>
    </source>
</evidence>
<sequence>MTELFGTVAGWGVTPTVSGVPKKLKVDVGLKGVQECFSNLERAAQFCAVGKRSDREICSADAGGDGENLGKFCVNPVGEPGKCVPTFECEVLLPVLGQAKVSIRDRIFWDRSFCGTYKRRSLVCCAGPPPDEHLNLPLPPYCGVQHQSRLYGGQLTQLEDFPWTALIEYAKPDGSYGYHCGGTLINQDHIVTAAHCVSSLPDGWKVHRVRLGEWDLSTKLDCEHEVCNEPVVDMKIAKIIVHDGFDAGNESLSNDIALIRFEAEVNFTETVRPICLPLAASIRAENMTELFGTVAGWGVTPTVSGVPKKLNVDVGLKGVQECFPNLERAAQFCAVGKRSDREICSADAGGGLARAFYGFHYLIGITGMGQEKCATAVSGLQTINDALPTSPQCGIQLSDRIVGGQSTELEEFPWMALIQYRKPQGFYGFHCGGALINARYILTAAHCVHSLPRGWELYQIRLGEWDLSSANDCLNGVCTAQPIDMEAERVTVHDGYSALDVSHAHDIALIRLTHDVPTSRTVRPICLPVAKSDRSRSFVGMPSFAAGWGRTETNAASERKLKVQLSVRDLDNCSQVYRGIGVILRATQLCAGGERGKDSCTGDSGGPLMARFGGAWYVIGVVSFGLNKCGTAGFPGVYTNVSMYMDWIESNVL</sequence>
<keyword evidence="10" id="KW-0325">Glycoprotein</keyword>
<keyword evidence="9" id="KW-1015">Disulfide bond</keyword>
<keyword evidence="6" id="KW-0378">Hydrolase</keyword>
<evidence type="ECO:0000256" key="11">
    <source>
        <dbReference type="ARBA" id="ARBA00024195"/>
    </source>
</evidence>
<dbReference type="VEuPathDB" id="VectorBase:ASTE009034"/>
<dbReference type="InterPro" id="IPR051487">
    <property type="entry name" value="Ser/Thr_Proteases_Immune/Dev"/>
</dbReference>
<keyword evidence="4" id="KW-0645">Protease</keyword>
<keyword evidence="8" id="KW-0391">Immunity</keyword>
<dbReference type="VEuPathDB" id="VectorBase:ASTEI20_044530"/>
<evidence type="ECO:0000256" key="3">
    <source>
        <dbReference type="ARBA" id="ARBA00022588"/>
    </source>
</evidence>
<dbReference type="GO" id="GO:0006508">
    <property type="term" value="P:proteolysis"/>
    <property type="evidence" value="ECO:0007669"/>
    <property type="project" value="UniProtKB-KW"/>
</dbReference>
<name>A0A182YKD7_ANOST</name>
<dbReference type="InterPro" id="IPR018114">
    <property type="entry name" value="TRYPSIN_HIS"/>
</dbReference>
<dbReference type="PANTHER" id="PTHR24256">
    <property type="entry name" value="TRYPTASE-RELATED"/>
    <property type="match status" value="1"/>
</dbReference>
<dbReference type="InterPro" id="IPR033116">
    <property type="entry name" value="TRYPSIN_SER"/>
</dbReference>
<dbReference type="InterPro" id="IPR001254">
    <property type="entry name" value="Trypsin_dom"/>
</dbReference>
<dbReference type="GO" id="GO:0004252">
    <property type="term" value="F:serine-type endopeptidase activity"/>
    <property type="evidence" value="ECO:0007669"/>
    <property type="project" value="InterPro"/>
</dbReference>
<keyword evidence="5" id="KW-0732">Signal</keyword>
<dbReference type="SUPFAM" id="SSF50494">
    <property type="entry name" value="Trypsin-like serine proteases"/>
    <property type="match status" value="2"/>
</dbReference>
<reference evidence="13" key="1">
    <citation type="journal article" date="2014" name="Genome Biol.">
        <title>Genome analysis of a major urban malaria vector mosquito, Anopheles stephensi.</title>
        <authorList>
            <person name="Jiang X."/>
            <person name="Peery A."/>
            <person name="Hall A.B."/>
            <person name="Sharma A."/>
            <person name="Chen X.G."/>
            <person name="Waterhouse R.M."/>
            <person name="Komissarov A."/>
            <person name="Riehle M.M."/>
            <person name="Shouche Y."/>
            <person name="Sharakhova M.V."/>
            <person name="Lawson D."/>
            <person name="Pakpour N."/>
            <person name="Arensburger P."/>
            <person name="Davidson V.L."/>
            <person name="Eiglmeier K."/>
            <person name="Emrich S."/>
            <person name="George P."/>
            <person name="Kennedy R.C."/>
            <person name="Mane S.P."/>
            <person name="Maslen G."/>
            <person name="Oringanje C."/>
            <person name="Qi Y."/>
            <person name="Settlage R."/>
            <person name="Tojo M."/>
            <person name="Tubio J.M."/>
            <person name="Unger M.F."/>
            <person name="Wang B."/>
            <person name="Vernick K.D."/>
            <person name="Ribeiro J.M."/>
            <person name="James A.A."/>
            <person name="Michel K."/>
            <person name="Riehle M.A."/>
            <person name="Luckhart S."/>
            <person name="Sharakhov I.V."/>
            <person name="Tu Z."/>
        </authorList>
    </citation>
    <scope>NUCLEOTIDE SEQUENCE [LARGE SCALE GENOMIC DNA]</scope>
    <source>
        <strain evidence="13">Indian</strain>
    </source>
</reference>
<proteinExistence type="inferred from homology"/>
<dbReference type="CDD" id="cd00190">
    <property type="entry name" value="Tryp_SPc"/>
    <property type="match status" value="2"/>
</dbReference>
<protein>
    <submittedName>
        <fullName evidence="12">Uncharacterized protein</fullName>
    </submittedName>
</protein>
<dbReference type="InterPro" id="IPR038565">
    <property type="entry name" value="CLIP_sf"/>
</dbReference>
<evidence type="ECO:0000256" key="1">
    <source>
        <dbReference type="ARBA" id="ARBA00004613"/>
    </source>
</evidence>
<keyword evidence="13" id="KW-1185">Reference proteome</keyword>
<dbReference type="InterPro" id="IPR001314">
    <property type="entry name" value="Peptidase_S1A"/>
</dbReference>
<evidence type="ECO:0000256" key="6">
    <source>
        <dbReference type="ARBA" id="ARBA00022801"/>
    </source>
</evidence>
<comment type="similarity">
    <text evidence="11">Belongs to the peptidase S1 family. CLIP subfamily.</text>
</comment>
<dbReference type="PROSITE" id="PS51888">
    <property type="entry name" value="CLIP"/>
    <property type="match status" value="1"/>
</dbReference>
<dbReference type="GO" id="GO:0045087">
    <property type="term" value="P:innate immune response"/>
    <property type="evidence" value="ECO:0007669"/>
    <property type="project" value="UniProtKB-KW"/>
</dbReference>
<dbReference type="PRINTS" id="PR00722">
    <property type="entry name" value="CHYMOTRYPSIN"/>
</dbReference>
<dbReference type="VEuPathDB" id="VectorBase:ASTEI20_042735"/>
<evidence type="ECO:0000256" key="8">
    <source>
        <dbReference type="ARBA" id="ARBA00022859"/>
    </source>
</evidence>
<dbReference type="FunFam" id="2.40.10.10:FF:000084">
    <property type="entry name" value="Serine protease easter"/>
    <property type="match status" value="1"/>
</dbReference>
<dbReference type="SMART" id="SM00680">
    <property type="entry name" value="CLIP"/>
    <property type="match status" value="1"/>
</dbReference>
<comment type="subcellular location">
    <subcellularLocation>
        <location evidence="1">Secreted</location>
    </subcellularLocation>
</comment>
<organism evidence="12 13">
    <name type="scientific">Anopheles stephensi</name>
    <name type="common">Indo-Pakistan malaria mosquito</name>
    <dbReference type="NCBI Taxonomy" id="30069"/>
    <lineage>
        <taxon>Eukaryota</taxon>
        <taxon>Metazoa</taxon>
        <taxon>Ecdysozoa</taxon>
        <taxon>Arthropoda</taxon>
        <taxon>Hexapoda</taxon>
        <taxon>Insecta</taxon>
        <taxon>Pterygota</taxon>
        <taxon>Neoptera</taxon>
        <taxon>Endopterygota</taxon>
        <taxon>Diptera</taxon>
        <taxon>Nematocera</taxon>
        <taxon>Culicoidea</taxon>
        <taxon>Culicidae</taxon>
        <taxon>Anophelinae</taxon>
        <taxon>Anopheles</taxon>
    </lineage>
</organism>
<dbReference type="STRING" id="30069.A0A182YKD7"/>
<evidence type="ECO:0000256" key="5">
    <source>
        <dbReference type="ARBA" id="ARBA00022729"/>
    </source>
</evidence>
<reference evidence="12" key="2">
    <citation type="submission" date="2020-05" db="UniProtKB">
        <authorList>
            <consortium name="EnsemblMetazoa"/>
        </authorList>
    </citation>
    <scope>IDENTIFICATION</scope>
    <source>
        <strain evidence="12">Indian</strain>
    </source>
</reference>
<dbReference type="Gene3D" id="2.40.10.10">
    <property type="entry name" value="Trypsin-like serine proteases"/>
    <property type="match status" value="4"/>
</dbReference>
<dbReference type="VEuPathDB" id="VectorBase:ASTEI20_031788"/>
<dbReference type="VEuPathDB" id="VectorBase:ASTEI08923"/>
<accession>A0A182YKD7</accession>
<evidence type="ECO:0000256" key="7">
    <source>
        <dbReference type="ARBA" id="ARBA00022825"/>
    </source>
</evidence>
<dbReference type="SMART" id="SM00020">
    <property type="entry name" value="Tryp_SPc"/>
    <property type="match status" value="2"/>
</dbReference>
<dbReference type="InterPro" id="IPR022700">
    <property type="entry name" value="CLIP"/>
</dbReference>
<dbReference type="InterPro" id="IPR043504">
    <property type="entry name" value="Peptidase_S1_PA_chymotrypsin"/>
</dbReference>
<dbReference type="Pfam" id="PF12032">
    <property type="entry name" value="CLIP"/>
    <property type="match status" value="1"/>
</dbReference>
<evidence type="ECO:0000256" key="2">
    <source>
        <dbReference type="ARBA" id="ARBA00022525"/>
    </source>
</evidence>
<evidence type="ECO:0000256" key="9">
    <source>
        <dbReference type="ARBA" id="ARBA00023157"/>
    </source>
</evidence>
<evidence type="ECO:0000313" key="13">
    <source>
        <dbReference type="Proteomes" id="UP000076408"/>
    </source>
</evidence>
<dbReference type="EnsemblMetazoa" id="ASTEI08923-RA">
    <property type="protein sequence ID" value="ASTEI08923-PA"/>
    <property type="gene ID" value="ASTEI08923"/>
</dbReference>
<dbReference type="AlphaFoldDB" id="A0A182YKD7"/>
<dbReference type="PROSITE" id="PS00134">
    <property type="entry name" value="TRYPSIN_HIS"/>
    <property type="match status" value="1"/>
</dbReference>
<keyword evidence="3" id="KW-0399">Innate immunity</keyword>
<evidence type="ECO:0000313" key="12">
    <source>
        <dbReference type="EnsemblMetazoa" id="ASTEI08923-PA"/>
    </source>
</evidence>
<dbReference type="PROSITE" id="PS50240">
    <property type="entry name" value="TRYPSIN_DOM"/>
    <property type="match status" value="2"/>
</dbReference>
<dbReference type="GO" id="GO:0005576">
    <property type="term" value="C:extracellular region"/>
    <property type="evidence" value="ECO:0007669"/>
    <property type="project" value="UniProtKB-SubCell"/>
</dbReference>
<keyword evidence="7" id="KW-0720">Serine protease</keyword>
<dbReference type="FunFam" id="2.40.10.10:FF:000028">
    <property type="entry name" value="Serine protease easter"/>
    <property type="match status" value="2"/>
</dbReference>
<dbReference type="Proteomes" id="UP000076408">
    <property type="component" value="Unassembled WGS sequence"/>
</dbReference>
<dbReference type="Gene3D" id="3.30.1640.30">
    <property type="match status" value="1"/>
</dbReference>
<evidence type="ECO:0000256" key="10">
    <source>
        <dbReference type="ARBA" id="ARBA00023180"/>
    </source>
</evidence>
<dbReference type="InterPro" id="IPR009003">
    <property type="entry name" value="Peptidase_S1_PA"/>
</dbReference>